<dbReference type="InterPro" id="IPR001347">
    <property type="entry name" value="SIS_dom"/>
</dbReference>
<feature type="domain" description="SIS" evidence="10">
    <location>
        <begin position="325"/>
        <end position="464"/>
    </location>
</feature>
<feature type="domain" description="Glutamine amidotransferase type-2" evidence="9">
    <location>
        <begin position="1"/>
        <end position="253"/>
    </location>
</feature>
<dbReference type="GO" id="GO:0006487">
    <property type="term" value="P:protein N-linked glycosylation"/>
    <property type="evidence" value="ECO:0007669"/>
    <property type="project" value="TreeGrafter"/>
</dbReference>
<dbReference type="PROSITE" id="PS51464">
    <property type="entry name" value="SIS"/>
    <property type="match status" value="2"/>
</dbReference>
<reference evidence="12" key="1">
    <citation type="submission" date="2015-09" db="EMBL/GenBank/DDBJ databases">
        <authorList>
            <person name="Sai Rama Sridatta P."/>
        </authorList>
    </citation>
    <scope>NUCLEOTIDE SEQUENCE [LARGE SCALE GENOMIC DNA]</scope>
</reference>
<dbReference type="InterPro" id="IPR029055">
    <property type="entry name" value="Ntn_hydrolases_N"/>
</dbReference>
<keyword evidence="8" id="KW-0315">Glutamine amidotransferase</keyword>
<evidence type="ECO:0000313" key="12">
    <source>
        <dbReference type="Proteomes" id="UP000314980"/>
    </source>
</evidence>
<dbReference type="CDD" id="cd05009">
    <property type="entry name" value="SIS_GlmS_GlmD_2"/>
    <property type="match status" value="1"/>
</dbReference>
<dbReference type="GO" id="GO:0006002">
    <property type="term" value="P:fructose 6-phosphate metabolic process"/>
    <property type="evidence" value="ECO:0007669"/>
    <property type="project" value="TreeGrafter"/>
</dbReference>
<comment type="catalytic activity">
    <reaction evidence="1">
        <text>D-fructose 6-phosphate + L-glutamine = D-glucosamine 6-phosphate + L-glutamate</text>
        <dbReference type="Rhea" id="RHEA:13237"/>
        <dbReference type="ChEBI" id="CHEBI:29985"/>
        <dbReference type="ChEBI" id="CHEBI:58359"/>
        <dbReference type="ChEBI" id="CHEBI:58725"/>
        <dbReference type="ChEBI" id="CHEBI:61527"/>
        <dbReference type="EC" id="2.6.1.16"/>
    </reaction>
</comment>
<evidence type="ECO:0000256" key="3">
    <source>
        <dbReference type="ARBA" id="ARBA00012916"/>
    </source>
</evidence>
<dbReference type="FunFam" id="3.60.20.10:FF:000052">
    <property type="entry name" value="Glutamine--fructose-6-phosphate aminotransferase [isomerizing] 2"/>
    <property type="match status" value="1"/>
</dbReference>
<dbReference type="InterPro" id="IPR046348">
    <property type="entry name" value="SIS_dom_sf"/>
</dbReference>
<dbReference type="Gene3D" id="3.40.50.10490">
    <property type="entry name" value="Glucose-6-phosphate isomerase like protein, domain 1"/>
    <property type="match status" value="2"/>
</dbReference>
<dbReference type="PROSITE" id="PS51278">
    <property type="entry name" value="GATASE_TYPE_2"/>
    <property type="match status" value="1"/>
</dbReference>
<dbReference type="PANTHER" id="PTHR10937">
    <property type="entry name" value="GLUCOSAMINE--FRUCTOSE-6-PHOSPHATE AMINOTRANSFERASE, ISOMERIZING"/>
    <property type="match status" value="1"/>
</dbReference>
<dbReference type="FunFam" id="3.40.50.10490:FF:000001">
    <property type="entry name" value="Glutamine--fructose-6-phosphate aminotransferase [isomerizing]"/>
    <property type="match status" value="1"/>
</dbReference>
<dbReference type="InterPro" id="IPR017932">
    <property type="entry name" value="GATase_2_dom"/>
</dbReference>
<dbReference type="SUPFAM" id="SSF53697">
    <property type="entry name" value="SIS domain"/>
    <property type="match status" value="1"/>
</dbReference>
<evidence type="ECO:0000256" key="6">
    <source>
        <dbReference type="ARBA" id="ARBA00022679"/>
    </source>
</evidence>
<reference evidence="11" key="3">
    <citation type="submission" date="2025-09" db="UniProtKB">
        <authorList>
            <consortium name="Ensembl"/>
        </authorList>
    </citation>
    <scope>IDENTIFICATION</scope>
</reference>
<evidence type="ECO:0000313" key="11">
    <source>
        <dbReference type="Ensembl" id="ENSLCAP00010059379.1"/>
    </source>
</evidence>
<dbReference type="GO" id="GO:0097367">
    <property type="term" value="F:carbohydrate derivative binding"/>
    <property type="evidence" value="ECO:0007669"/>
    <property type="project" value="InterPro"/>
</dbReference>
<comment type="pathway">
    <text evidence="2">Nucleotide-sugar biosynthesis; UDP-N-acetyl-alpha-D-glucosamine biosynthesis; alpha-D-glucosamine 6-phosphate from D-fructose 6-phosphate: step 1/1.</text>
</comment>
<name>A0A4W6G9D5_LATCA</name>
<dbReference type="Gene3D" id="3.60.20.10">
    <property type="entry name" value="Glutamine Phosphoribosylpyrophosphate, subunit 1, domain 1"/>
    <property type="match status" value="1"/>
</dbReference>
<dbReference type="PANTHER" id="PTHR10937:SF12">
    <property type="entry name" value="GLUTAMINE--FRUCTOSE-6-PHOSPHATE AMINOTRANSFERASE [ISOMERIZING] 1"/>
    <property type="match status" value="1"/>
</dbReference>
<accession>A0A4W6G9D5</accession>
<keyword evidence="4" id="KW-0597">Phosphoprotein</keyword>
<dbReference type="GeneTree" id="ENSGT00940000158488"/>
<sequence length="650" mass="72842">LEILLKGLRRLEYRGYDSAGESDGKSPCHQHALACSSGLFPSLSPHCLPDNDIDLDVEFDVHLGIAHTRWATHGVPSPVNSHPHRSDKSNEFIVIHNGIITNYKDLRKFLESKGYEFESETDTETIAKLVKYMYDNRESDDISFTTLVEQVIQQLEGAFALVFKSVHYPGEAVGTRRGSPLLIGVRSDHKLSTDHIPVLYRSCKFKLKNDTCLFPVDEKAVEYYFASDASAVIEHTNRVIFLEDDDVAAVMDGRLSIHRIKRRAGDYPARAIQTLQMELQQIMKGNYSSFMQKEIFEQPESVVNTMRGRVNFDNNTVTLGGLKDHIKEIQRCRRLILIACGTSYHAGVATRQVLEELTELPVMVELASDFLDRNTPVFRDDVCFFISQSGETADSLMALRYCKERGALTVGVTNTVGSSISRETDCGVHINAGPEIGVASTKAYTSQFVALIMFALLMCDDRISMQPRRREIIQGLRVLPDLIKEVLSLDDEIQKLATELYQQKSVLIMGRGYHYATCLEGALKIKEITYMHSEGILAGELKHGPLALVDKLMPVIMIIMRDHTYTKCQNALQQVVARQGRPIVICDKDDYETIKNSSRTIKVPHCVDCLQGILSVIPLQLLSFHLAVLRGYDVSNVTSGSEGTDNPVFC</sequence>
<evidence type="ECO:0000256" key="5">
    <source>
        <dbReference type="ARBA" id="ARBA00022576"/>
    </source>
</evidence>
<dbReference type="Pfam" id="PF13522">
    <property type="entry name" value="GATase_6"/>
    <property type="match status" value="1"/>
</dbReference>
<dbReference type="EC" id="2.6.1.16" evidence="3"/>
<keyword evidence="5" id="KW-0032">Aminotransferase</keyword>
<evidence type="ECO:0000259" key="10">
    <source>
        <dbReference type="PROSITE" id="PS51464"/>
    </source>
</evidence>
<dbReference type="GO" id="GO:0004360">
    <property type="term" value="F:glutamine-fructose-6-phosphate transaminase (isomerizing) activity"/>
    <property type="evidence" value="ECO:0007669"/>
    <property type="project" value="UniProtKB-EC"/>
</dbReference>
<dbReference type="SUPFAM" id="SSF56235">
    <property type="entry name" value="N-terminal nucleophile aminohydrolases (Ntn hydrolases)"/>
    <property type="match status" value="1"/>
</dbReference>
<evidence type="ECO:0000256" key="7">
    <source>
        <dbReference type="ARBA" id="ARBA00022737"/>
    </source>
</evidence>
<evidence type="ECO:0000256" key="1">
    <source>
        <dbReference type="ARBA" id="ARBA00001031"/>
    </source>
</evidence>
<dbReference type="GO" id="GO:0006047">
    <property type="term" value="P:UDP-N-acetylglucosamine metabolic process"/>
    <property type="evidence" value="ECO:0007669"/>
    <property type="project" value="TreeGrafter"/>
</dbReference>
<dbReference type="CDD" id="cd05008">
    <property type="entry name" value="SIS_GlmS_GlmD_1"/>
    <property type="match status" value="1"/>
</dbReference>
<dbReference type="CDD" id="cd00714">
    <property type="entry name" value="GFAT"/>
    <property type="match status" value="1"/>
</dbReference>
<gene>
    <name evidence="11" type="primary">GFPT1</name>
    <name evidence="11" type="synonym">LOC108878362</name>
</gene>
<dbReference type="Proteomes" id="UP000314980">
    <property type="component" value="Unassembled WGS sequence"/>
</dbReference>
<evidence type="ECO:0000256" key="2">
    <source>
        <dbReference type="ARBA" id="ARBA00004775"/>
    </source>
</evidence>
<dbReference type="Ensembl" id="ENSLCAT00010060992.1">
    <property type="protein sequence ID" value="ENSLCAP00010059379.1"/>
    <property type="gene ID" value="ENSLCAG00010027672.1"/>
</dbReference>
<dbReference type="InterPro" id="IPR035490">
    <property type="entry name" value="GlmS/FrlB_SIS"/>
</dbReference>
<proteinExistence type="predicted"/>
<protein>
    <recommendedName>
        <fullName evidence="3">glutamine--fructose-6-phosphate transaminase (isomerizing)</fullName>
        <ecNumber evidence="3">2.6.1.16</ecNumber>
    </recommendedName>
</protein>
<evidence type="ECO:0000256" key="8">
    <source>
        <dbReference type="ARBA" id="ARBA00022962"/>
    </source>
</evidence>
<dbReference type="InterPro" id="IPR047084">
    <property type="entry name" value="GFAT_N"/>
</dbReference>
<dbReference type="InterPro" id="IPR035466">
    <property type="entry name" value="GlmS/AgaS_SIS"/>
</dbReference>
<reference evidence="11" key="2">
    <citation type="submission" date="2025-08" db="UniProtKB">
        <authorList>
            <consortium name="Ensembl"/>
        </authorList>
    </citation>
    <scope>IDENTIFICATION</scope>
</reference>
<keyword evidence="7" id="KW-0677">Repeat</keyword>
<dbReference type="AlphaFoldDB" id="A0A4W6G9D5"/>
<keyword evidence="6" id="KW-0808">Transferase</keyword>
<dbReference type="FunFam" id="3.40.50.10490:FF:000126">
    <property type="entry name" value="Glutamine--fructose-6-phosphate aminotransferase [isomerizing] 1"/>
    <property type="match status" value="1"/>
</dbReference>
<evidence type="ECO:0000259" key="9">
    <source>
        <dbReference type="PROSITE" id="PS51278"/>
    </source>
</evidence>
<feature type="domain" description="SIS" evidence="10">
    <location>
        <begin position="496"/>
        <end position="637"/>
    </location>
</feature>
<keyword evidence="12" id="KW-1185">Reference proteome</keyword>
<dbReference type="NCBIfam" id="NF001484">
    <property type="entry name" value="PRK00331.1"/>
    <property type="match status" value="1"/>
</dbReference>
<dbReference type="Pfam" id="PF01380">
    <property type="entry name" value="SIS"/>
    <property type="match status" value="2"/>
</dbReference>
<evidence type="ECO:0000256" key="4">
    <source>
        <dbReference type="ARBA" id="ARBA00022553"/>
    </source>
</evidence>
<organism evidence="11 12">
    <name type="scientific">Lates calcarifer</name>
    <name type="common">Barramundi</name>
    <name type="synonym">Holocentrus calcarifer</name>
    <dbReference type="NCBI Taxonomy" id="8187"/>
    <lineage>
        <taxon>Eukaryota</taxon>
        <taxon>Metazoa</taxon>
        <taxon>Chordata</taxon>
        <taxon>Craniata</taxon>
        <taxon>Vertebrata</taxon>
        <taxon>Euteleostomi</taxon>
        <taxon>Actinopterygii</taxon>
        <taxon>Neopterygii</taxon>
        <taxon>Teleostei</taxon>
        <taxon>Neoteleostei</taxon>
        <taxon>Acanthomorphata</taxon>
        <taxon>Carangaria</taxon>
        <taxon>Carangaria incertae sedis</taxon>
        <taxon>Centropomidae</taxon>
        <taxon>Lates</taxon>
    </lineage>
</organism>